<dbReference type="GO" id="GO:0000009">
    <property type="term" value="F:alpha-1,6-mannosyltransferase activity"/>
    <property type="evidence" value="ECO:0007669"/>
    <property type="project" value="InterPro"/>
</dbReference>
<keyword evidence="4 11" id="KW-0337">GPI-anchor biosynthesis</keyword>
<feature type="transmembrane region" description="Helical" evidence="11">
    <location>
        <begin position="193"/>
        <end position="213"/>
    </location>
</feature>
<comment type="caution">
    <text evidence="12">The sequence shown here is derived from an EMBL/GenBank/DDBJ whole genome shotgun (WGS) entry which is preliminary data.</text>
</comment>
<evidence type="ECO:0000256" key="11">
    <source>
        <dbReference type="RuleBase" id="RU363112"/>
    </source>
</evidence>
<dbReference type="Proteomes" id="UP001187471">
    <property type="component" value="Unassembled WGS sequence"/>
</dbReference>
<dbReference type="EMBL" id="JAVXUO010002019">
    <property type="protein sequence ID" value="KAK2976993.1"/>
    <property type="molecule type" value="Genomic_DNA"/>
</dbReference>
<feature type="transmembrane region" description="Helical" evidence="11">
    <location>
        <begin position="376"/>
        <end position="399"/>
    </location>
</feature>
<dbReference type="GO" id="GO:0004376">
    <property type="term" value="F:GPI mannosyltransferase activity"/>
    <property type="evidence" value="ECO:0007669"/>
    <property type="project" value="InterPro"/>
</dbReference>
<gene>
    <name evidence="12" type="ORF">RJ640_019213</name>
</gene>
<feature type="transmembrane region" description="Helical" evidence="11">
    <location>
        <begin position="21"/>
        <end position="40"/>
    </location>
</feature>
<evidence type="ECO:0000256" key="4">
    <source>
        <dbReference type="ARBA" id="ARBA00022502"/>
    </source>
</evidence>
<evidence type="ECO:0000256" key="9">
    <source>
        <dbReference type="ARBA" id="ARBA00022989"/>
    </source>
</evidence>
<dbReference type="EC" id="2.4.1.-" evidence="11"/>
<evidence type="ECO:0000313" key="13">
    <source>
        <dbReference type="Proteomes" id="UP001187471"/>
    </source>
</evidence>
<dbReference type="Pfam" id="PF04188">
    <property type="entry name" value="Mannosyl_trans2"/>
    <property type="match status" value="2"/>
</dbReference>
<keyword evidence="9 11" id="KW-1133">Transmembrane helix</keyword>
<evidence type="ECO:0000256" key="3">
    <source>
        <dbReference type="ARBA" id="ARBA00008698"/>
    </source>
</evidence>
<feature type="transmembrane region" description="Helical" evidence="11">
    <location>
        <begin position="321"/>
        <end position="344"/>
    </location>
</feature>
<feature type="transmembrane region" description="Helical" evidence="11">
    <location>
        <begin position="167"/>
        <end position="187"/>
    </location>
</feature>
<evidence type="ECO:0000256" key="10">
    <source>
        <dbReference type="ARBA" id="ARBA00023136"/>
    </source>
</evidence>
<evidence type="ECO:0000256" key="7">
    <source>
        <dbReference type="ARBA" id="ARBA00022692"/>
    </source>
</evidence>
<comment type="function">
    <text evidence="11">Mannosyltransferase involved in glycosylphosphatidylinositol-anchor biosynthesis.</text>
</comment>
<dbReference type="GO" id="GO:0031501">
    <property type="term" value="C:mannosyltransferase complex"/>
    <property type="evidence" value="ECO:0007669"/>
    <property type="project" value="TreeGrafter"/>
</dbReference>
<protein>
    <recommendedName>
        <fullName evidence="11">GPI mannosyltransferase 2</fullName>
        <ecNumber evidence="11">2.4.1.-</ecNumber>
    </recommendedName>
</protein>
<keyword evidence="10 11" id="KW-0472">Membrane</keyword>
<dbReference type="GO" id="GO:0006506">
    <property type="term" value="P:GPI anchor biosynthetic process"/>
    <property type="evidence" value="ECO:0007669"/>
    <property type="project" value="UniProtKB-KW"/>
</dbReference>
<dbReference type="AlphaFoldDB" id="A0AA88UBF0"/>
<dbReference type="PANTHER" id="PTHR12468:SF2">
    <property type="entry name" value="GPI MANNOSYLTRANSFERASE 2"/>
    <property type="match status" value="1"/>
</dbReference>
<comment type="subcellular location">
    <subcellularLocation>
        <location evidence="1 11">Endoplasmic reticulum membrane</location>
        <topology evidence="1 11">Multi-pass membrane protein</topology>
    </subcellularLocation>
</comment>
<feature type="transmembrane region" description="Helical" evidence="11">
    <location>
        <begin position="134"/>
        <end position="155"/>
    </location>
</feature>
<keyword evidence="5 11" id="KW-0328">Glycosyltransferase</keyword>
<accession>A0AA88UBF0</accession>
<comment type="pathway">
    <text evidence="2 11">Glycolipid biosynthesis; glycosylphosphatidylinositol-anchor biosynthesis.</text>
</comment>
<keyword evidence="8 11" id="KW-0256">Endoplasmic reticulum</keyword>
<dbReference type="PANTHER" id="PTHR12468">
    <property type="entry name" value="GPI MANNOSYLTRANSFERASE 2"/>
    <property type="match status" value="1"/>
</dbReference>
<keyword evidence="7 11" id="KW-0812">Transmembrane</keyword>
<evidence type="ECO:0000256" key="2">
    <source>
        <dbReference type="ARBA" id="ARBA00004687"/>
    </source>
</evidence>
<evidence type="ECO:0000256" key="8">
    <source>
        <dbReference type="ARBA" id="ARBA00022824"/>
    </source>
</evidence>
<feature type="transmembrane region" description="Helical" evidence="11">
    <location>
        <begin position="225"/>
        <end position="244"/>
    </location>
</feature>
<evidence type="ECO:0000256" key="5">
    <source>
        <dbReference type="ARBA" id="ARBA00022676"/>
    </source>
</evidence>
<name>A0AA88UBF0_9ASTE</name>
<dbReference type="InterPro" id="IPR007315">
    <property type="entry name" value="PIG-V/Gpi18"/>
</dbReference>
<proteinExistence type="inferred from homology"/>
<evidence type="ECO:0000256" key="1">
    <source>
        <dbReference type="ARBA" id="ARBA00004477"/>
    </source>
</evidence>
<keyword evidence="13" id="KW-1185">Reference proteome</keyword>
<keyword evidence="6 11" id="KW-0808">Transferase</keyword>
<dbReference type="GO" id="GO:0005789">
    <property type="term" value="C:endoplasmic reticulum membrane"/>
    <property type="evidence" value="ECO:0007669"/>
    <property type="project" value="UniProtKB-SubCell"/>
</dbReference>
<comment type="similarity">
    <text evidence="3 11">Belongs to the PIGV family.</text>
</comment>
<reference evidence="12" key="1">
    <citation type="submission" date="2022-12" db="EMBL/GenBank/DDBJ databases">
        <title>Draft genome assemblies for two species of Escallonia (Escalloniales).</title>
        <authorList>
            <person name="Chanderbali A."/>
            <person name="Dervinis C."/>
            <person name="Anghel I."/>
            <person name="Soltis D."/>
            <person name="Soltis P."/>
            <person name="Zapata F."/>
        </authorList>
    </citation>
    <scope>NUCLEOTIDE SEQUENCE</scope>
    <source>
        <strain evidence="12">UCBG92.1500</strain>
        <tissue evidence="12">Leaf</tissue>
    </source>
</reference>
<organism evidence="12 13">
    <name type="scientific">Escallonia rubra</name>
    <dbReference type="NCBI Taxonomy" id="112253"/>
    <lineage>
        <taxon>Eukaryota</taxon>
        <taxon>Viridiplantae</taxon>
        <taxon>Streptophyta</taxon>
        <taxon>Embryophyta</taxon>
        <taxon>Tracheophyta</taxon>
        <taxon>Spermatophyta</taxon>
        <taxon>Magnoliopsida</taxon>
        <taxon>eudicotyledons</taxon>
        <taxon>Gunneridae</taxon>
        <taxon>Pentapetalae</taxon>
        <taxon>asterids</taxon>
        <taxon>campanulids</taxon>
        <taxon>Escalloniales</taxon>
        <taxon>Escalloniaceae</taxon>
        <taxon>Escallonia</taxon>
    </lineage>
</organism>
<evidence type="ECO:0000256" key="6">
    <source>
        <dbReference type="ARBA" id="ARBA00022679"/>
    </source>
</evidence>
<sequence>MNQMRRESAMKTQPEIRHSRTVLRSAIASRLLLIVLILLWRSLLTPYDTSASINPSCLTTDPAAAADRHRILFPRIAAAIEDSIVWDSVYFVRIAQCGYEYEQSYAFLPLLPACISLLSRTVFAPLIPLVGRRAVLGISGYAINNIAFAFAALYLHRQVSVWSSIWAFIYTESLFALLSIGGVYHLMLGANNIAIVFLALSGSASILSGRGVGFLRYFELKQLPNFLLAFPILSLALCSIINYVKLQPDVFFSLGFRASALDQSVAAVKDQYTRTKSAYFSDKEASKVREDDQTRMRKPTIKREVSTLLPSAIGASEKPRYLPVTVLPFVLHLGFMVATAFFVMHVQVSTRFLSANPPLYWFASYLMASPSASKRWGYLIWAYCAAYILLGSLLFSNFYPFT</sequence>
<evidence type="ECO:0000313" key="12">
    <source>
        <dbReference type="EMBL" id="KAK2976993.1"/>
    </source>
</evidence>
<comment type="caution">
    <text evidence="11">Lacks conserved residue(s) required for the propagation of feature annotation.</text>
</comment>